<dbReference type="InterPro" id="IPR013324">
    <property type="entry name" value="RNA_pol_sigma_r3/r4-like"/>
</dbReference>
<proteinExistence type="inferred from homology"/>
<dbReference type="SUPFAM" id="SSF88659">
    <property type="entry name" value="Sigma3 and sigma4 domains of RNA polymerase sigma factors"/>
    <property type="match status" value="1"/>
</dbReference>
<dbReference type="PANTHER" id="PTHR43133">
    <property type="entry name" value="RNA POLYMERASE ECF-TYPE SIGMA FACTO"/>
    <property type="match status" value="1"/>
</dbReference>
<evidence type="ECO:0000256" key="1">
    <source>
        <dbReference type="ARBA" id="ARBA00010641"/>
    </source>
</evidence>
<evidence type="ECO:0000256" key="5">
    <source>
        <dbReference type="ARBA" id="ARBA00023163"/>
    </source>
</evidence>
<feature type="domain" description="RNA polymerase sigma factor 70 region 4 type 2" evidence="7">
    <location>
        <begin position="131"/>
        <end position="181"/>
    </location>
</feature>
<dbReference type="InterPro" id="IPR013325">
    <property type="entry name" value="RNA_pol_sigma_r2"/>
</dbReference>
<evidence type="ECO:0000313" key="8">
    <source>
        <dbReference type="EMBL" id="RPD85985.1"/>
    </source>
</evidence>
<keyword evidence="2" id="KW-0805">Transcription regulation</keyword>
<dbReference type="EMBL" id="RPFL01000023">
    <property type="protein sequence ID" value="RPD85985.1"/>
    <property type="molecule type" value="Genomic_DNA"/>
</dbReference>
<dbReference type="OrthoDB" id="9780326at2"/>
<evidence type="ECO:0000259" key="6">
    <source>
        <dbReference type="Pfam" id="PF04542"/>
    </source>
</evidence>
<dbReference type="SUPFAM" id="SSF88946">
    <property type="entry name" value="Sigma2 domain of RNA polymerase sigma factors"/>
    <property type="match status" value="1"/>
</dbReference>
<dbReference type="NCBIfam" id="TIGR02939">
    <property type="entry name" value="RpoE_Sigma70"/>
    <property type="match status" value="1"/>
</dbReference>
<evidence type="ECO:0000259" key="7">
    <source>
        <dbReference type="Pfam" id="PF08281"/>
    </source>
</evidence>
<keyword evidence="3" id="KW-0731">Sigma factor</keyword>
<dbReference type="FunFam" id="1.10.1740.10:FF:000001">
    <property type="entry name" value="RNA polymerase sigma factor"/>
    <property type="match status" value="1"/>
</dbReference>
<dbReference type="InterPro" id="IPR036388">
    <property type="entry name" value="WH-like_DNA-bd_sf"/>
</dbReference>
<dbReference type="CDD" id="cd06171">
    <property type="entry name" value="Sigma70_r4"/>
    <property type="match status" value="1"/>
</dbReference>
<reference evidence="8 9" key="1">
    <citation type="submission" date="2018-11" db="EMBL/GenBank/DDBJ databases">
        <title>Neisseria weixii sp. nov. isolated from the rectal contents of plateau pika (Ochotona cruzoniae).</title>
        <authorList>
            <person name="Zhang G."/>
        </authorList>
    </citation>
    <scope>NUCLEOTIDE SEQUENCE [LARGE SCALE GENOMIC DNA]</scope>
    <source>
        <strain evidence="8 9">10009</strain>
    </source>
</reference>
<dbReference type="PANTHER" id="PTHR43133:SF53">
    <property type="entry name" value="ECF RNA POLYMERASE SIGMA-E FACTOR"/>
    <property type="match status" value="1"/>
</dbReference>
<dbReference type="AlphaFoldDB" id="A0A3N4MSC9"/>
<dbReference type="GO" id="GO:0016987">
    <property type="term" value="F:sigma factor activity"/>
    <property type="evidence" value="ECO:0007669"/>
    <property type="project" value="UniProtKB-KW"/>
</dbReference>
<dbReference type="InterPro" id="IPR013249">
    <property type="entry name" value="RNA_pol_sigma70_r4_t2"/>
</dbReference>
<organism evidence="8 9">
    <name type="scientific">Neisseria weixii</name>
    <dbReference type="NCBI Taxonomy" id="1853276"/>
    <lineage>
        <taxon>Bacteria</taxon>
        <taxon>Pseudomonadati</taxon>
        <taxon>Pseudomonadota</taxon>
        <taxon>Betaproteobacteria</taxon>
        <taxon>Neisseriales</taxon>
        <taxon>Neisseriaceae</taxon>
        <taxon>Neisseria</taxon>
    </lineage>
</organism>
<keyword evidence="4" id="KW-0238">DNA-binding</keyword>
<comment type="caution">
    <text evidence="8">The sequence shown here is derived from an EMBL/GenBank/DDBJ whole genome shotgun (WGS) entry which is preliminary data.</text>
</comment>
<evidence type="ECO:0000256" key="2">
    <source>
        <dbReference type="ARBA" id="ARBA00023015"/>
    </source>
</evidence>
<dbReference type="InterPro" id="IPR007627">
    <property type="entry name" value="RNA_pol_sigma70_r2"/>
</dbReference>
<evidence type="ECO:0000313" key="9">
    <source>
        <dbReference type="Proteomes" id="UP000272412"/>
    </source>
</evidence>
<evidence type="ECO:0000256" key="4">
    <source>
        <dbReference type="ARBA" id="ARBA00023125"/>
    </source>
</evidence>
<dbReference type="InterPro" id="IPR014286">
    <property type="entry name" value="RNA_pol_sigma70_RpoE"/>
</dbReference>
<dbReference type="InterPro" id="IPR014284">
    <property type="entry name" value="RNA_pol_sigma-70_dom"/>
</dbReference>
<evidence type="ECO:0000256" key="3">
    <source>
        <dbReference type="ARBA" id="ARBA00023082"/>
    </source>
</evidence>
<gene>
    <name evidence="8" type="primary">rpoE</name>
    <name evidence="8" type="ORF">EGK74_09015</name>
</gene>
<dbReference type="Gene3D" id="1.10.1740.10">
    <property type="match status" value="1"/>
</dbReference>
<protein>
    <submittedName>
        <fullName evidence="8">RNA polymerase sigma factor RpoE</fullName>
    </submittedName>
</protein>
<comment type="similarity">
    <text evidence="1">Belongs to the sigma-70 factor family. ECF subfamily.</text>
</comment>
<name>A0A3N4MSC9_9NEIS</name>
<keyword evidence="5" id="KW-0804">Transcription</keyword>
<dbReference type="Pfam" id="PF04542">
    <property type="entry name" value="Sigma70_r2"/>
    <property type="match status" value="1"/>
</dbReference>
<dbReference type="Pfam" id="PF08281">
    <property type="entry name" value="Sigma70_r4_2"/>
    <property type="match status" value="1"/>
</dbReference>
<dbReference type="GO" id="GO:0003677">
    <property type="term" value="F:DNA binding"/>
    <property type="evidence" value="ECO:0007669"/>
    <property type="project" value="UniProtKB-KW"/>
</dbReference>
<dbReference type="RefSeq" id="WP_123804521.1">
    <property type="nucleotide sequence ID" value="NZ_RPFL01000023.1"/>
</dbReference>
<dbReference type="InterPro" id="IPR039425">
    <property type="entry name" value="RNA_pol_sigma-70-like"/>
</dbReference>
<sequence length="199" mass="23249">MNDRQIDQMLVERAQKGEQKAFEMLMSKYQRRLIRLISRFVKDEHEVNDVAQEAMIRAYRALPNFRGESAFYTWLYRISINAAKNFLATSGKRPFISAEAANEEGDIFDLADQIADYHTPEAEMMNREILQTVEKAISKLPDDLRKAISLREMEGLSYEEIAQIMRCPIGTVRSRIFRAREVIAKDLRPLLDTTENQRW</sequence>
<feature type="domain" description="RNA polymerase sigma-70 region 2" evidence="6">
    <location>
        <begin position="25"/>
        <end position="90"/>
    </location>
</feature>
<dbReference type="Gene3D" id="1.10.10.10">
    <property type="entry name" value="Winged helix-like DNA-binding domain superfamily/Winged helix DNA-binding domain"/>
    <property type="match status" value="1"/>
</dbReference>
<dbReference type="Proteomes" id="UP000272412">
    <property type="component" value="Unassembled WGS sequence"/>
</dbReference>
<keyword evidence="9" id="KW-1185">Reference proteome</keyword>
<accession>A0A3N4MSC9</accession>
<dbReference type="GO" id="GO:0006352">
    <property type="term" value="P:DNA-templated transcription initiation"/>
    <property type="evidence" value="ECO:0007669"/>
    <property type="project" value="InterPro"/>
</dbReference>
<dbReference type="NCBIfam" id="TIGR02937">
    <property type="entry name" value="sigma70-ECF"/>
    <property type="match status" value="1"/>
</dbReference>